<keyword evidence="1" id="KW-0472">Membrane</keyword>
<sequence length="156" mass="18010">MACPISCSIAAVFIIGKIYFYNATTNSKVVQHYKEKLPTNLKQLYDKLSNERLKISIYGYVLGFILSAFIIYYNLGLKREKLRTISLVCIVIATCFLTNYFYYILTPKSDWMLNHINNPEQTKAWLQMYRAMSVYYHTGLVLGIIAVGILAFAFRC</sequence>
<protein>
    <submittedName>
        <fullName evidence="2">Uncharacterized protein</fullName>
    </submittedName>
</protein>
<keyword evidence="1" id="KW-0812">Transmembrane</keyword>
<dbReference type="AlphaFoldDB" id="A0A6C0JFM9"/>
<evidence type="ECO:0000256" key="1">
    <source>
        <dbReference type="SAM" id="Phobius"/>
    </source>
</evidence>
<evidence type="ECO:0000313" key="2">
    <source>
        <dbReference type="EMBL" id="QHU04409.1"/>
    </source>
</evidence>
<feature type="transmembrane region" description="Helical" evidence="1">
    <location>
        <begin position="55"/>
        <end position="73"/>
    </location>
</feature>
<organism evidence="2">
    <name type="scientific">viral metagenome</name>
    <dbReference type="NCBI Taxonomy" id="1070528"/>
    <lineage>
        <taxon>unclassified sequences</taxon>
        <taxon>metagenomes</taxon>
        <taxon>organismal metagenomes</taxon>
    </lineage>
</organism>
<reference evidence="2" key="1">
    <citation type="journal article" date="2020" name="Nature">
        <title>Giant virus diversity and host interactions through global metagenomics.</title>
        <authorList>
            <person name="Schulz F."/>
            <person name="Roux S."/>
            <person name="Paez-Espino D."/>
            <person name="Jungbluth S."/>
            <person name="Walsh D.A."/>
            <person name="Denef V.J."/>
            <person name="McMahon K.D."/>
            <person name="Konstantinidis K.T."/>
            <person name="Eloe-Fadrosh E.A."/>
            <person name="Kyrpides N.C."/>
            <person name="Woyke T."/>
        </authorList>
    </citation>
    <scope>NUCLEOTIDE SEQUENCE</scope>
    <source>
        <strain evidence="2">GVMAG-M-3300027708-39</strain>
    </source>
</reference>
<feature type="transmembrane region" description="Helical" evidence="1">
    <location>
        <begin position="85"/>
        <end position="105"/>
    </location>
</feature>
<proteinExistence type="predicted"/>
<accession>A0A6C0JFM9</accession>
<keyword evidence="1" id="KW-1133">Transmembrane helix</keyword>
<name>A0A6C0JFM9_9ZZZZ</name>
<feature type="transmembrane region" description="Helical" evidence="1">
    <location>
        <begin position="134"/>
        <end position="154"/>
    </location>
</feature>
<dbReference type="EMBL" id="MN740397">
    <property type="protein sequence ID" value="QHU04409.1"/>
    <property type="molecule type" value="Genomic_DNA"/>
</dbReference>